<feature type="domain" description="Carbohydrate kinase PfkB" evidence="4">
    <location>
        <begin position="1"/>
        <end position="299"/>
    </location>
</feature>
<dbReference type="InterPro" id="IPR029056">
    <property type="entry name" value="Ribokinase-like"/>
</dbReference>
<gene>
    <name evidence="5" type="ORF">BJ979_001013</name>
</gene>
<dbReference type="Gene3D" id="3.40.1190.20">
    <property type="match status" value="1"/>
</dbReference>
<dbReference type="GO" id="GO:0019698">
    <property type="term" value="P:D-galacturonate catabolic process"/>
    <property type="evidence" value="ECO:0007669"/>
    <property type="project" value="TreeGrafter"/>
</dbReference>
<dbReference type="InterPro" id="IPR050306">
    <property type="entry name" value="PfkB_Carbo_kinase"/>
</dbReference>
<evidence type="ECO:0000256" key="2">
    <source>
        <dbReference type="ARBA" id="ARBA00022679"/>
    </source>
</evidence>
<evidence type="ECO:0000313" key="6">
    <source>
        <dbReference type="Proteomes" id="UP000553888"/>
    </source>
</evidence>
<dbReference type="GO" id="GO:0006974">
    <property type="term" value="P:DNA damage response"/>
    <property type="evidence" value="ECO:0007669"/>
    <property type="project" value="TreeGrafter"/>
</dbReference>
<dbReference type="GO" id="GO:0005829">
    <property type="term" value="C:cytosol"/>
    <property type="evidence" value="ECO:0007669"/>
    <property type="project" value="TreeGrafter"/>
</dbReference>
<organism evidence="5 6">
    <name type="scientific">Schumannella luteola</name>
    <dbReference type="NCBI Taxonomy" id="472059"/>
    <lineage>
        <taxon>Bacteria</taxon>
        <taxon>Bacillati</taxon>
        <taxon>Actinomycetota</taxon>
        <taxon>Actinomycetes</taxon>
        <taxon>Micrococcales</taxon>
        <taxon>Microbacteriaceae</taxon>
        <taxon>Schumannella</taxon>
    </lineage>
</organism>
<dbReference type="RefSeq" id="WP_179565791.1">
    <property type="nucleotide sequence ID" value="NZ_JACBZY010000001.1"/>
</dbReference>
<sequence length="308" mass="32432">MTRVAAIGECMIEVAVGDDGAAAIGFAGDTFNTAVYLRRLLPSEARVQYLTGLGDDWLSEQQAVAMQGEGIELEAHRVSDASPGLYLVRNDAAGERFFTYYRDASPARGMFGPGWDAEVAASIDGADLVVFSAVTVQILTADGRRGLGELLARLRRAGATIAFDANYRQRGWRNAADAQAAIDAAAAHADLVLPSLDDERLLRSEDATPESVGEHYLHLGAREVVVTDGPGEVTVIRTDGVERIRTTPDAAPVDTTGAGDAFDAGYLAARLAGRSGLDAARSGQALAGLVIRHRGAIVPRSVSLEGVL</sequence>
<dbReference type="Pfam" id="PF00294">
    <property type="entry name" value="PfkB"/>
    <property type="match status" value="1"/>
</dbReference>
<dbReference type="CDD" id="cd01166">
    <property type="entry name" value="KdgK"/>
    <property type="match status" value="1"/>
</dbReference>
<dbReference type="EMBL" id="JACBZY010000001">
    <property type="protein sequence ID" value="NYG98387.1"/>
    <property type="molecule type" value="Genomic_DNA"/>
</dbReference>
<dbReference type="GO" id="GO:0042840">
    <property type="term" value="P:D-glucuronate catabolic process"/>
    <property type="evidence" value="ECO:0007669"/>
    <property type="project" value="TreeGrafter"/>
</dbReference>
<evidence type="ECO:0000313" key="5">
    <source>
        <dbReference type="EMBL" id="NYG98387.1"/>
    </source>
</evidence>
<dbReference type="InterPro" id="IPR002173">
    <property type="entry name" value="Carboh/pur_kinase_PfkB_CS"/>
</dbReference>
<name>A0A852YF83_9MICO</name>
<comment type="caution">
    <text evidence="5">The sequence shown here is derived from an EMBL/GenBank/DDBJ whole genome shotgun (WGS) entry which is preliminary data.</text>
</comment>
<keyword evidence="3 5" id="KW-0418">Kinase</keyword>
<reference evidence="5 6" key="1">
    <citation type="submission" date="2020-07" db="EMBL/GenBank/DDBJ databases">
        <title>Sequencing the genomes of 1000 actinobacteria strains.</title>
        <authorList>
            <person name="Klenk H.-P."/>
        </authorList>
    </citation>
    <scope>NUCLEOTIDE SEQUENCE [LARGE SCALE GENOMIC DNA]</scope>
    <source>
        <strain evidence="5 6">DSM 23141</strain>
    </source>
</reference>
<protein>
    <submittedName>
        <fullName evidence="5">2-dehydro-3-deoxygluconokinase</fullName>
        <ecNumber evidence="5">2.7.1.45</ecNumber>
    </submittedName>
</protein>
<comment type="similarity">
    <text evidence="1">Belongs to the carbohydrate kinase PfkB family.</text>
</comment>
<dbReference type="PANTHER" id="PTHR43085">
    <property type="entry name" value="HEXOKINASE FAMILY MEMBER"/>
    <property type="match status" value="1"/>
</dbReference>
<evidence type="ECO:0000256" key="1">
    <source>
        <dbReference type="ARBA" id="ARBA00010688"/>
    </source>
</evidence>
<dbReference type="PANTHER" id="PTHR43085:SF15">
    <property type="entry name" value="2-DEHYDRO-3-DEOXYGLUCONOKINASE"/>
    <property type="match status" value="1"/>
</dbReference>
<keyword evidence="2 5" id="KW-0808">Transferase</keyword>
<dbReference type="SUPFAM" id="SSF53613">
    <property type="entry name" value="Ribokinase-like"/>
    <property type="match status" value="1"/>
</dbReference>
<evidence type="ECO:0000259" key="4">
    <source>
        <dbReference type="Pfam" id="PF00294"/>
    </source>
</evidence>
<dbReference type="InterPro" id="IPR011611">
    <property type="entry name" value="PfkB_dom"/>
</dbReference>
<accession>A0A852YF83</accession>
<dbReference type="PROSITE" id="PS00584">
    <property type="entry name" value="PFKB_KINASES_2"/>
    <property type="match status" value="1"/>
</dbReference>
<dbReference type="GO" id="GO:0008673">
    <property type="term" value="F:2-dehydro-3-deoxygluconokinase activity"/>
    <property type="evidence" value="ECO:0007669"/>
    <property type="project" value="UniProtKB-EC"/>
</dbReference>
<dbReference type="AlphaFoldDB" id="A0A852YF83"/>
<keyword evidence="6" id="KW-1185">Reference proteome</keyword>
<evidence type="ECO:0000256" key="3">
    <source>
        <dbReference type="ARBA" id="ARBA00022777"/>
    </source>
</evidence>
<dbReference type="Proteomes" id="UP000553888">
    <property type="component" value="Unassembled WGS sequence"/>
</dbReference>
<proteinExistence type="inferred from homology"/>
<dbReference type="EC" id="2.7.1.45" evidence="5"/>